<dbReference type="EnsemblMetazoa" id="XM_021036582.2">
    <property type="protein sequence ID" value="XP_020892241.1"/>
    <property type="gene ID" value="LOC110231558"/>
</dbReference>
<evidence type="ECO:0000259" key="10">
    <source>
        <dbReference type="PROSITE" id="PS50262"/>
    </source>
</evidence>
<protein>
    <recommendedName>
        <fullName evidence="10">G-protein coupled receptors family 1 profile domain-containing protein</fullName>
    </recommendedName>
</protein>
<dbReference type="PANTHER" id="PTHR45695:SF9">
    <property type="entry name" value="LEUCOKININ RECEPTOR"/>
    <property type="match status" value="1"/>
</dbReference>
<dbReference type="SUPFAM" id="SSF81321">
    <property type="entry name" value="Family A G protein-coupled receptor-like"/>
    <property type="match status" value="1"/>
</dbReference>
<keyword evidence="12" id="KW-1185">Reference proteome</keyword>
<feature type="transmembrane region" description="Helical" evidence="9">
    <location>
        <begin position="249"/>
        <end position="275"/>
    </location>
</feature>
<accession>A0A913WPR6</accession>
<dbReference type="InterPro" id="IPR017452">
    <property type="entry name" value="GPCR_Rhodpsn_7TM"/>
</dbReference>
<dbReference type="PROSITE" id="PS00237">
    <property type="entry name" value="G_PROTEIN_RECEP_F1_1"/>
    <property type="match status" value="1"/>
</dbReference>
<keyword evidence="2 8" id="KW-0812">Transmembrane</keyword>
<feature type="transmembrane region" description="Helical" evidence="9">
    <location>
        <begin position="287"/>
        <end position="310"/>
    </location>
</feature>
<evidence type="ECO:0000256" key="6">
    <source>
        <dbReference type="ARBA" id="ARBA00023170"/>
    </source>
</evidence>
<evidence type="ECO:0000256" key="2">
    <source>
        <dbReference type="ARBA" id="ARBA00022692"/>
    </source>
</evidence>
<evidence type="ECO:0000256" key="1">
    <source>
        <dbReference type="ARBA" id="ARBA00004141"/>
    </source>
</evidence>
<proteinExistence type="inferred from homology"/>
<feature type="transmembrane region" description="Helical" evidence="9">
    <location>
        <begin position="197"/>
        <end position="218"/>
    </location>
</feature>
<dbReference type="InterPro" id="IPR000276">
    <property type="entry name" value="GPCR_Rhodpsn"/>
</dbReference>
<dbReference type="Gene3D" id="1.20.1070.10">
    <property type="entry name" value="Rhodopsin 7-helix transmembrane proteins"/>
    <property type="match status" value="1"/>
</dbReference>
<comment type="subcellular location">
    <subcellularLocation>
        <location evidence="1">Membrane</location>
        <topology evidence="1">Multi-pass membrane protein</topology>
    </subcellularLocation>
</comment>
<sequence length="408" mass="46056">MNSTNETLVILNGSHINGPIMYSLGVKVSLTMIYVITFFVGFIGNSIGMYVVCRRTCITNVTNIFIANMSLADLIITILAVPTSVVQLYVQHQWIGGFFGTFTCKVTFFSLYMSLAASVFTIVLISVERYAAIFYPLRGDDVKKPKIITGMIWLLSFAFASPMLIVPNVNQNPTTGDYNCIMLLPGDPTKTFHVLKIYFTLCFVVMYIAPLLFLGVVYSRVSYKLCMRASPNSTPDNHSKRVRSSRRKVVKMLVGIVVVFSFCWLPAHIMHYLIIYQSNVLVKVPPIIILLSFWLCQANSSINPCLYIMLNDRFRHDFGRAISHIIRKVKSGFSFSFESSPSCFRRRNYRSNSSSSNSYQRRLSLMLLLQAVRGTFNSPSGRPTGDTKVTRNSLSALNHGRPFAETRF</sequence>
<dbReference type="OrthoDB" id="5964776at2759"/>
<dbReference type="AlphaFoldDB" id="A0A913WPR6"/>
<evidence type="ECO:0000313" key="12">
    <source>
        <dbReference type="Proteomes" id="UP000887567"/>
    </source>
</evidence>
<dbReference type="GeneID" id="110231558"/>
<evidence type="ECO:0000256" key="4">
    <source>
        <dbReference type="ARBA" id="ARBA00023040"/>
    </source>
</evidence>
<name>A0A913WPR6_EXADI</name>
<feature type="transmembrane region" description="Helical" evidence="9">
    <location>
        <begin position="65"/>
        <end position="89"/>
    </location>
</feature>
<evidence type="ECO:0000256" key="5">
    <source>
        <dbReference type="ARBA" id="ARBA00023136"/>
    </source>
</evidence>
<dbReference type="Pfam" id="PF00001">
    <property type="entry name" value="7tm_1"/>
    <property type="match status" value="1"/>
</dbReference>
<evidence type="ECO:0000256" key="8">
    <source>
        <dbReference type="RuleBase" id="RU000688"/>
    </source>
</evidence>
<evidence type="ECO:0000313" key="11">
    <source>
        <dbReference type="EnsemblMetazoa" id="XP_020892241.1"/>
    </source>
</evidence>
<dbReference type="PROSITE" id="PS50262">
    <property type="entry name" value="G_PROTEIN_RECEP_F1_2"/>
    <property type="match status" value="1"/>
</dbReference>
<dbReference type="GO" id="GO:0005886">
    <property type="term" value="C:plasma membrane"/>
    <property type="evidence" value="ECO:0007669"/>
    <property type="project" value="TreeGrafter"/>
</dbReference>
<keyword evidence="4 8" id="KW-0297">G-protein coupled receptor</keyword>
<keyword evidence="3 9" id="KW-1133">Transmembrane helix</keyword>
<dbReference type="PRINTS" id="PR00237">
    <property type="entry name" value="GPCRRHODOPSN"/>
</dbReference>
<feature type="domain" description="G-protein coupled receptors family 1 profile" evidence="10">
    <location>
        <begin position="44"/>
        <end position="307"/>
    </location>
</feature>
<feature type="transmembrane region" description="Helical" evidence="9">
    <location>
        <begin position="147"/>
        <end position="166"/>
    </location>
</feature>
<evidence type="ECO:0000256" key="7">
    <source>
        <dbReference type="ARBA" id="ARBA00023224"/>
    </source>
</evidence>
<keyword evidence="5 9" id="KW-0472">Membrane</keyword>
<keyword evidence="7 8" id="KW-0807">Transducer</keyword>
<dbReference type="FunFam" id="1.20.1070.10:FF:000291">
    <property type="entry name" value="Predicted protein"/>
    <property type="match status" value="1"/>
</dbReference>
<dbReference type="OMA" id="HINGPIM"/>
<evidence type="ECO:0000256" key="3">
    <source>
        <dbReference type="ARBA" id="ARBA00022989"/>
    </source>
</evidence>
<dbReference type="KEGG" id="epa:110231558"/>
<dbReference type="GO" id="GO:0004930">
    <property type="term" value="F:G protein-coupled receptor activity"/>
    <property type="evidence" value="ECO:0007669"/>
    <property type="project" value="UniProtKB-KW"/>
</dbReference>
<feature type="transmembrane region" description="Helical" evidence="9">
    <location>
        <begin position="31"/>
        <end position="53"/>
    </location>
</feature>
<dbReference type="Proteomes" id="UP000887567">
    <property type="component" value="Unplaced"/>
</dbReference>
<feature type="transmembrane region" description="Helical" evidence="9">
    <location>
        <begin position="109"/>
        <end position="127"/>
    </location>
</feature>
<comment type="similarity">
    <text evidence="8">Belongs to the G-protein coupled receptor 1 family.</text>
</comment>
<reference evidence="11" key="1">
    <citation type="submission" date="2022-11" db="UniProtKB">
        <authorList>
            <consortium name="EnsemblMetazoa"/>
        </authorList>
    </citation>
    <scope>IDENTIFICATION</scope>
</reference>
<evidence type="ECO:0000256" key="9">
    <source>
        <dbReference type="SAM" id="Phobius"/>
    </source>
</evidence>
<dbReference type="RefSeq" id="XP_020892241.1">
    <property type="nucleotide sequence ID" value="XM_021036582.2"/>
</dbReference>
<keyword evidence="6 8" id="KW-0675">Receptor</keyword>
<organism evidence="11 12">
    <name type="scientific">Exaiptasia diaphana</name>
    <name type="common">Tropical sea anemone</name>
    <name type="synonym">Aiptasia pulchella</name>
    <dbReference type="NCBI Taxonomy" id="2652724"/>
    <lineage>
        <taxon>Eukaryota</taxon>
        <taxon>Metazoa</taxon>
        <taxon>Cnidaria</taxon>
        <taxon>Anthozoa</taxon>
        <taxon>Hexacorallia</taxon>
        <taxon>Actiniaria</taxon>
        <taxon>Aiptasiidae</taxon>
        <taxon>Exaiptasia</taxon>
    </lineage>
</organism>
<dbReference type="PANTHER" id="PTHR45695">
    <property type="entry name" value="LEUCOKININ RECEPTOR-RELATED"/>
    <property type="match status" value="1"/>
</dbReference>